<sequence>MGPRHPHRRQHRPAGNYFLVAQSMLVVAYSILLSVSQQVHRLAVAVSIIAVVGIVLAGVWGYVSWWGVQYLRHVQSMAVDRLPEYQQTRET</sequence>
<protein>
    <submittedName>
        <fullName evidence="2">Uncharacterized protein</fullName>
    </submittedName>
</protein>
<feature type="transmembrane region" description="Helical" evidence="1">
    <location>
        <begin position="42"/>
        <end position="63"/>
    </location>
</feature>
<evidence type="ECO:0000256" key="1">
    <source>
        <dbReference type="SAM" id="Phobius"/>
    </source>
</evidence>
<evidence type="ECO:0000313" key="3">
    <source>
        <dbReference type="Proteomes" id="UP001501470"/>
    </source>
</evidence>
<dbReference type="EMBL" id="BAAAQD010000023">
    <property type="protein sequence ID" value="GAA1553685.1"/>
    <property type="molecule type" value="Genomic_DNA"/>
</dbReference>
<organism evidence="2 3">
    <name type="scientific">Dactylosporangium maewongense</name>
    <dbReference type="NCBI Taxonomy" id="634393"/>
    <lineage>
        <taxon>Bacteria</taxon>
        <taxon>Bacillati</taxon>
        <taxon>Actinomycetota</taxon>
        <taxon>Actinomycetes</taxon>
        <taxon>Micromonosporales</taxon>
        <taxon>Micromonosporaceae</taxon>
        <taxon>Dactylosporangium</taxon>
    </lineage>
</organism>
<dbReference type="Proteomes" id="UP001501470">
    <property type="component" value="Unassembled WGS sequence"/>
</dbReference>
<feature type="transmembrane region" description="Helical" evidence="1">
    <location>
        <begin position="14"/>
        <end position="36"/>
    </location>
</feature>
<proteinExistence type="predicted"/>
<evidence type="ECO:0000313" key="2">
    <source>
        <dbReference type="EMBL" id="GAA1553685.1"/>
    </source>
</evidence>
<name>A0ABP4N5K2_9ACTN</name>
<keyword evidence="3" id="KW-1185">Reference proteome</keyword>
<gene>
    <name evidence="2" type="ORF">GCM10009827_088060</name>
</gene>
<accession>A0ABP4N5K2</accession>
<keyword evidence="1" id="KW-0472">Membrane</keyword>
<comment type="caution">
    <text evidence="2">The sequence shown here is derived from an EMBL/GenBank/DDBJ whole genome shotgun (WGS) entry which is preliminary data.</text>
</comment>
<reference evidence="3" key="1">
    <citation type="journal article" date="2019" name="Int. J. Syst. Evol. Microbiol.">
        <title>The Global Catalogue of Microorganisms (GCM) 10K type strain sequencing project: providing services to taxonomists for standard genome sequencing and annotation.</title>
        <authorList>
            <consortium name="The Broad Institute Genomics Platform"/>
            <consortium name="The Broad Institute Genome Sequencing Center for Infectious Disease"/>
            <person name="Wu L."/>
            <person name="Ma J."/>
        </authorList>
    </citation>
    <scope>NUCLEOTIDE SEQUENCE [LARGE SCALE GENOMIC DNA]</scope>
    <source>
        <strain evidence="3">JCM 15933</strain>
    </source>
</reference>
<keyword evidence="1" id="KW-1133">Transmembrane helix</keyword>
<keyword evidence="1" id="KW-0812">Transmembrane</keyword>